<reference evidence="10 11" key="1">
    <citation type="journal article" date="2019" name="Nat. Microbiol.">
        <title>Mediterranean grassland soil C-N compound turnover is dependent on rainfall and depth, and is mediated by genomically divergent microorganisms.</title>
        <authorList>
            <person name="Diamond S."/>
            <person name="Andeer P.F."/>
            <person name="Li Z."/>
            <person name="Crits-Christoph A."/>
            <person name="Burstein D."/>
            <person name="Anantharaman K."/>
            <person name="Lane K.R."/>
            <person name="Thomas B.C."/>
            <person name="Pan C."/>
            <person name="Northen T.R."/>
            <person name="Banfield J.F."/>
        </authorList>
    </citation>
    <scope>NUCLEOTIDE SEQUENCE [LARGE SCALE GENOMIC DNA]</scope>
    <source>
        <strain evidence="9">NP_1</strain>
        <strain evidence="8">NP_2</strain>
    </source>
</reference>
<keyword evidence="5 6" id="KW-0456">Lyase</keyword>
<comment type="caution">
    <text evidence="9">The sequence shown here is derived from an EMBL/GenBank/DDBJ whole genome shotgun (WGS) entry which is preliminary data.</text>
</comment>
<keyword evidence="6" id="KW-0963">Cytoplasm</keyword>
<gene>
    <name evidence="6 9" type="primary">hisB</name>
    <name evidence="9" type="ORF">E6G98_03815</name>
    <name evidence="8" type="ORF">E6G99_09565</name>
</gene>
<evidence type="ECO:0000256" key="3">
    <source>
        <dbReference type="ARBA" id="ARBA00022605"/>
    </source>
</evidence>
<organism evidence="9 10">
    <name type="scientific">Candidatus Segetimicrobium genomatis</name>
    <dbReference type="NCBI Taxonomy" id="2569760"/>
    <lineage>
        <taxon>Bacteria</taxon>
        <taxon>Bacillati</taxon>
        <taxon>Candidatus Sysuimicrobiota</taxon>
        <taxon>Candidatus Sysuimicrobiia</taxon>
        <taxon>Candidatus Sysuimicrobiales</taxon>
        <taxon>Candidatus Segetimicrobiaceae</taxon>
        <taxon>Candidatus Segetimicrobium</taxon>
    </lineage>
</organism>
<dbReference type="AlphaFoldDB" id="A0A537LWJ8"/>
<dbReference type="InterPro" id="IPR020568">
    <property type="entry name" value="Ribosomal_Su5_D2-typ_SF"/>
</dbReference>
<dbReference type="CDD" id="cd07914">
    <property type="entry name" value="IGPD"/>
    <property type="match status" value="1"/>
</dbReference>
<dbReference type="PROSITE" id="PS00955">
    <property type="entry name" value="IGP_DEHYDRATASE_2"/>
    <property type="match status" value="1"/>
</dbReference>
<comment type="pathway">
    <text evidence="1 6 7">Amino-acid biosynthesis; L-histidine biosynthesis; L-histidine from 5-phospho-alpha-D-ribose 1-diphosphate: step 6/9.</text>
</comment>
<dbReference type="PROSITE" id="PS00954">
    <property type="entry name" value="IGP_DEHYDRATASE_1"/>
    <property type="match status" value="1"/>
</dbReference>
<keyword evidence="3 6" id="KW-0028">Amino-acid biosynthesis</keyword>
<dbReference type="FunFam" id="3.30.230.40:FF:000003">
    <property type="entry name" value="Imidazoleglycerol-phosphate dehydratase HisB"/>
    <property type="match status" value="1"/>
</dbReference>
<dbReference type="GO" id="GO:0004424">
    <property type="term" value="F:imidazoleglycerol-phosphate dehydratase activity"/>
    <property type="evidence" value="ECO:0007669"/>
    <property type="project" value="UniProtKB-UniRule"/>
</dbReference>
<dbReference type="InterPro" id="IPR038494">
    <property type="entry name" value="IGPD_sf"/>
</dbReference>
<dbReference type="Gene3D" id="3.30.230.40">
    <property type="entry name" value="Imidazole glycerol phosphate dehydratase, domain 1"/>
    <property type="match status" value="2"/>
</dbReference>
<dbReference type="EC" id="4.2.1.19" evidence="6 7"/>
<dbReference type="InterPro" id="IPR000807">
    <property type="entry name" value="ImidazoleglycerolP_deHydtase"/>
</dbReference>
<dbReference type="NCBIfam" id="NF002114">
    <property type="entry name" value="PRK00951.2-4"/>
    <property type="match status" value="1"/>
</dbReference>
<comment type="subcellular location">
    <subcellularLocation>
        <location evidence="6 7">Cytoplasm</location>
    </subcellularLocation>
</comment>
<dbReference type="EMBL" id="VBAJ01000237">
    <property type="protein sequence ID" value="TMJ05861.1"/>
    <property type="molecule type" value="Genomic_DNA"/>
</dbReference>
<evidence type="ECO:0000256" key="1">
    <source>
        <dbReference type="ARBA" id="ARBA00005047"/>
    </source>
</evidence>
<evidence type="ECO:0000256" key="6">
    <source>
        <dbReference type="HAMAP-Rule" id="MF_00076"/>
    </source>
</evidence>
<evidence type="ECO:0000256" key="7">
    <source>
        <dbReference type="RuleBase" id="RU000599"/>
    </source>
</evidence>
<dbReference type="Proteomes" id="UP000315217">
    <property type="component" value="Unassembled WGS sequence"/>
</dbReference>
<dbReference type="PANTHER" id="PTHR23133">
    <property type="entry name" value="IMIDAZOLEGLYCEROL-PHOSPHATE DEHYDRATASE HIS7"/>
    <property type="match status" value="1"/>
</dbReference>
<dbReference type="SUPFAM" id="SSF54211">
    <property type="entry name" value="Ribosomal protein S5 domain 2-like"/>
    <property type="match status" value="2"/>
</dbReference>
<evidence type="ECO:0000313" key="9">
    <source>
        <dbReference type="EMBL" id="TMJ12017.1"/>
    </source>
</evidence>
<dbReference type="EMBL" id="VBAI01000037">
    <property type="protein sequence ID" value="TMJ12017.1"/>
    <property type="molecule type" value="Genomic_DNA"/>
</dbReference>
<evidence type="ECO:0000313" key="8">
    <source>
        <dbReference type="EMBL" id="TMJ05861.1"/>
    </source>
</evidence>
<sequence length="194" mass="20848">MNRTGRLTRKTAETTVEVVLGLDGGGEIRIDTGVPFFDHMLHQLAAHGRLDLQVTAQGDLAVDAHHTVEDVGIVLGQTFRAAVGDARGIARFASQHAPMDDALVLAAVDISGRPYLHYGLQVERTLLGTFPTDLVEEFFRAFVSQAALTLHLAQVHGHNPHHIVEAAFKGTGLSLHRATRVIGEDIPSTKGVLG</sequence>
<proteinExistence type="inferred from homology"/>
<dbReference type="GO" id="GO:0005737">
    <property type="term" value="C:cytoplasm"/>
    <property type="evidence" value="ECO:0007669"/>
    <property type="project" value="UniProtKB-SubCell"/>
</dbReference>
<name>A0A537LWJ8_9BACT</name>
<dbReference type="HAMAP" id="MF_00076">
    <property type="entry name" value="HisB"/>
    <property type="match status" value="1"/>
</dbReference>
<evidence type="ECO:0000313" key="11">
    <source>
        <dbReference type="Proteomes" id="UP000318661"/>
    </source>
</evidence>
<dbReference type="GO" id="GO:0000105">
    <property type="term" value="P:L-histidine biosynthetic process"/>
    <property type="evidence" value="ECO:0007669"/>
    <property type="project" value="UniProtKB-UniRule"/>
</dbReference>
<accession>A0A537LWJ8</accession>
<dbReference type="NCBIfam" id="NF002111">
    <property type="entry name" value="PRK00951.2-1"/>
    <property type="match status" value="1"/>
</dbReference>
<dbReference type="PANTHER" id="PTHR23133:SF2">
    <property type="entry name" value="IMIDAZOLEGLYCEROL-PHOSPHATE DEHYDRATASE"/>
    <property type="match status" value="1"/>
</dbReference>
<evidence type="ECO:0000256" key="5">
    <source>
        <dbReference type="ARBA" id="ARBA00023239"/>
    </source>
</evidence>
<evidence type="ECO:0000256" key="2">
    <source>
        <dbReference type="ARBA" id="ARBA00016664"/>
    </source>
</evidence>
<comment type="similarity">
    <text evidence="6 7">Belongs to the imidazoleglycerol-phosphate dehydratase family.</text>
</comment>
<evidence type="ECO:0000313" key="10">
    <source>
        <dbReference type="Proteomes" id="UP000315217"/>
    </source>
</evidence>
<dbReference type="FunFam" id="3.30.230.40:FF:000001">
    <property type="entry name" value="Imidazoleglycerol-phosphate dehydratase HisB"/>
    <property type="match status" value="1"/>
</dbReference>
<protein>
    <recommendedName>
        <fullName evidence="2 6">Imidazoleglycerol-phosphate dehydratase</fullName>
        <shortName evidence="6">IGPD</shortName>
        <ecNumber evidence="6 7">4.2.1.19</ecNumber>
    </recommendedName>
</protein>
<dbReference type="UniPathway" id="UPA00031">
    <property type="reaction ID" value="UER00011"/>
</dbReference>
<keyword evidence="4 6" id="KW-0368">Histidine biosynthesis</keyword>
<comment type="catalytic activity">
    <reaction evidence="6 7">
        <text>D-erythro-1-(imidazol-4-yl)glycerol 3-phosphate = 3-(imidazol-4-yl)-2-oxopropyl phosphate + H2O</text>
        <dbReference type="Rhea" id="RHEA:11040"/>
        <dbReference type="ChEBI" id="CHEBI:15377"/>
        <dbReference type="ChEBI" id="CHEBI:57766"/>
        <dbReference type="ChEBI" id="CHEBI:58278"/>
        <dbReference type="EC" id="4.2.1.19"/>
    </reaction>
</comment>
<dbReference type="Proteomes" id="UP000318661">
    <property type="component" value="Unassembled WGS sequence"/>
</dbReference>
<dbReference type="InterPro" id="IPR020565">
    <property type="entry name" value="ImidazoleglycerP_deHydtase_CS"/>
</dbReference>
<evidence type="ECO:0000256" key="4">
    <source>
        <dbReference type="ARBA" id="ARBA00023102"/>
    </source>
</evidence>
<dbReference type="Pfam" id="PF00475">
    <property type="entry name" value="IGPD"/>
    <property type="match status" value="1"/>
</dbReference>